<keyword evidence="4 10" id="KW-0808">Transferase</keyword>
<evidence type="ECO:0000313" key="13">
    <source>
        <dbReference type="EMBL" id="XDN89316.1"/>
    </source>
</evidence>
<dbReference type="InterPro" id="IPR006009">
    <property type="entry name" value="GlcNAc_MurG"/>
</dbReference>
<evidence type="ECO:0000256" key="2">
    <source>
        <dbReference type="ARBA" id="ARBA00022618"/>
    </source>
</evidence>
<dbReference type="PANTHER" id="PTHR21015:SF22">
    <property type="entry name" value="GLYCOSYLTRANSFERASE"/>
    <property type="match status" value="1"/>
</dbReference>
<evidence type="ECO:0000256" key="9">
    <source>
        <dbReference type="ARBA" id="ARBA00023316"/>
    </source>
</evidence>
<dbReference type="GO" id="GO:0071555">
    <property type="term" value="P:cell wall organization"/>
    <property type="evidence" value="ECO:0007669"/>
    <property type="project" value="UniProtKB-KW"/>
</dbReference>
<dbReference type="RefSeq" id="WP_369000576.1">
    <property type="nucleotide sequence ID" value="NZ_CP158487.1"/>
</dbReference>
<dbReference type="CDD" id="cd03785">
    <property type="entry name" value="GT28_MurG"/>
    <property type="match status" value="1"/>
</dbReference>
<evidence type="ECO:0000256" key="10">
    <source>
        <dbReference type="HAMAP-Rule" id="MF_00033"/>
    </source>
</evidence>
<name>A0AB39J4F8_9BACT</name>
<evidence type="ECO:0000256" key="5">
    <source>
        <dbReference type="ARBA" id="ARBA00022960"/>
    </source>
</evidence>
<dbReference type="InterPro" id="IPR004276">
    <property type="entry name" value="GlycoTrans_28_N"/>
</dbReference>
<comment type="pathway">
    <text evidence="10">Cell wall biogenesis; peptidoglycan biosynthesis.</text>
</comment>
<feature type="binding site" evidence="10">
    <location>
        <begin position="13"/>
        <end position="15"/>
    </location>
    <ligand>
        <name>UDP-N-acetyl-alpha-D-glucosamine</name>
        <dbReference type="ChEBI" id="CHEBI:57705"/>
    </ligand>
</feature>
<dbReference type="GO" id="GO:0009252">
    <property type="term" value="P:peptidoglycan biosynthetic process"/>
    <property type="evidence" value="ECO:0007669"/>
    <property type="project" value="UniProtKB-UniRule"/>
</dbReference>
<keyword evidence="1 10" id="KW-1003">Cell membrane</keyword>
<keyword evidence="8 10" id="KW-0131">Cell cycle</keyword>
<evidence type="ECO:0000256" key="8">
    <source>
        <dbReference type="ARBA" id="ARBA00023306"/>
    </source>
</evidence>
<dbReference type="PANTHER" id="PTHR21015">
    <property type="entry name" value="UDP-N-ACETYLGLUCOSAMINE--N-ACETYLMURAMYL-(PENTAPEPTIDE) PYROPHOSPHORYL-UNDECAPRENOL N-ACETYLGLUCOSAMINE TRANSFERASE 1"/>
    <property type="match status" value="1"/>
</dbReference>
<feature type="domain" description="Glycosyl transferase family 28 C-terminal" evidence="12">
    <location>
        <begin position="210"/>
        <end position="372"/>
    </location>
</feature>
<sequence length="389" mass="42701">MKVAKILAVGGGSGGHVTPVVAVFRELQKTGDHELRFWCDKKFGASARGIFAKFDDTIPVELITAGKLRRYHGKSLSFHLHPSILLPNLRDGFKVVVGFFQSLFKLIAWRPDVIFIKGGYVCLPVGYAARLLRIPLVLHDSDAHPGLTNRLLSPFAKAIGTGAPLEYYNYPPEKASYVGIPVAPEFRPYSEAERQKLKAKLGFDSNKPLVVVTGGGLGARRINSAILAIREDLLAETSVFLISGNQQYEEILKQTDERSGWHLQAFVHNGMAEVFAAADIVVTRAGATTLLELAALHKPTVIIPNGRLTGGHQLKNAKVYQDALAALIVSEDELDKDNRILARKIIGVLKSQKILKGLGDNFGKFAKPDAAKDMVKIILTTIRRQGRRR</sequence>
<dbReference type="InterPro" id="IPR007235">
    <property type="entry name" value="Glyco_trans_28_C"/>
</dbReference>
<keyword evidence="6 10" id="KW-0573">Peptidoglycan synthesis</keyword>
<gene>
    <name evidence="10" type="primary">murG</name>
    <name evidence="13" type="ORF">TM074_01225</name>
</gene>
<keyword evidence="7 10" id="KW-0472">Membrane</keyword>
<feature type="domain" description="Glycosyltransferase family 28 N-terminal" evidence="11">
    <location>
        <begin position="6"/>
        <end position="160"/>
    </location>
</feature>
<comment type="function">
    <text evidence="10">Cell wall formation. Catalyzes the transfer of a GlcNAc subunit on undecaprenyl-pyrophosphoryl-MurNAc-pentapeptide (lipid intermediate I) to form undecaprenyl-pyrophosphoryl-MurNAc-(pentapeptide)GlcNAc (lipid intermediate II).</text>
</comment>
<dbReference type="GO" id="GO:0008360">
    <property type="term" value="P:regulation of cell shape"/>
    <property type="evidence" value="ECO:0007669"/>
    <property type="project" value="UniProtKB-KW"/>
</dbReference>
<evidence type="ECO:0000259" key="12">
    <source>
        <dbReference type="Pfam" id="PF04101"/>
    </source>
</evidence>
<comment type="similarity">
    <text evidence="10">Belongs to the glycosyltransferase 28 family. MurG subfamily.</text>
</comment>
<dbReference type="GO" id="GO:0051301">
    <property type="term" value="P:cell division"/>
    <property type="evidence" value="ECO:0007669"/>
    <property type="project" value="UniProtKB-KW"/>
</dbReference>
<keyword evidence="2 10" id="KW-0132">Cell division</keyword>
<evidence type="ECO:0000256" key="7">
    <source>
        <dbReference type="ARBA" id="ARBA00023136"/>
    </source>
</evidence>
<dbReference type="HAMAP" id="MF_00033">
    <property type="entry name" value="MurG"/>
    <property type="match status" value="1"/>
</dbReference>
<comment type="caution">
    <text evidence="10">Lacks conserved residue(s) required for the propagation of feature annotation.</text>
</comment>
<keyword evidence="9 10" id="KW-0961">Cell wall biogenesis/degradation</keyword>
<keyword evidence="3 10" id="KW-0328">Glycosyltransferase</keyword>
<evidence type="ECO:0000256" key="6">
    <source>
        <dbReference type="ARBA" id="ARBA00022984"/>
    </source>
</evidence>
<dbReference type="EMBL" id="CP158487">
    <property type="protein sequence ID" value="XDN89316.1"/>
    <property type="molecule type" value="Genomic_DNA"/>
</dbReference>
<accession>A0AB39J4F8</accession>
<comment type="subcellular location">
    <subcellularLocation>
        <location evidence="10">Cell membrane</location>
        <topology evidence="10">Peripheral membrane protein</topology>
        <orientation evidence="10">Cytoplasmic side</orientation>
    </subcellularLocation>
</comment>
<proteinExistence type="inferred from homology"/>
<keyword evidence="5 10" id="KW-0133">Cell shape</keyword>
<dbReference type="Pfam" id="PF03033">
    <property type="entry name" value="Glyco_transf_28"/>
    <property type="match status" value="1"/>
</dbReference>
<comment type="catalytic activity">
    <reaction evidence="10">
        <text>di-trans,octa-cis-undecaprenyl diphospho-N-acetyl-alpha-D-muramoyl-L-alanyl-D-glutamyl-meso-2,6-diaminopimeloyl-D-alanyl-D-alanine + UDP-N-acetyl-alpha-D-glucosamine = di-trans,octa-cis-undecaprenyl diphospho-[N-acetyl-alpha-D-glucosaminyl-(1-&gt;4)]-N-acetyl-alpha-D-muramoyl-L-alanyl-D-glutamyl-meso-2,6-diaminopimeloyl-D-alanyl-D-alanine + UDP + H(+)</text>
        <dbReference type="Rhea" id="RHEA:31227"/>
        <dbReference type="ChEBI" id="CHEBI:15378"/>
        <dbReference type="ChEBI" id="CHEBI:57705"/>
        <dbReference type="ChEBI" id="CHEBI:58223"/>
        <dbReference type="ChEBI" id="CHEBI:61387"/>
        <dbReference type="ChEBI" id="CHEBI:61388"/>
        <dbReference type="EC" id="2.4.1.227"/>
    </reaction>
</comment>
<dbReference type="AlphaFoldDB" id="A0AB39J4F8"/>
<organism evidence="13">
    <name type="scientific">Candidatus Nanosynbacter sp. TM7-074</name>
    <dbReference type="NCBI Taxonomy" id="3158573"/>
    <lineage>
        <taxon>Bacteria</taxon>
        <taxon>Candidatus Saccharimonadota</taxon>
        <taxon>Candidatus Saccharimonadia</taxon>
        <taxon>Candidatus Nanosynbacterales</taxon>
        <taxon>Candidatus Nanosynbacteraceae</taxon>
        <taxon>Candidatus Nanosynbacter</taxon>
    </lineage>
</organism>
<protein>
    <recommendedName>
        <fullName evidence="10">UDP-N-acetylglucosamine--N-acetylmuramyl-(pentapeptide) pyrophosphoryl-undecaprenol N-acetylglucosamine transferase</fullName>
        <ecNumber evidence="10">2.4.1.227</ecNumber>
    </recommendedName>
    <alternativeName>
        <fullName evidence="10">Undecaprenyl-PP-MurNAc-pentapeptide-UDPGlcNAc GlcNAc transferase</fullName>
    </alternativeName>
</protein>
<dbReference type="Pfam" id="PF04101">
    <property type="entry name" value="Glyco_tran_28_C"/>
    <property type="match status" value="1"/>
</dbReference>
<dbReference type="GO" id="GO:0005886">
    <property type="term" value="C:plasma membrane"/>
    <property type="evidence" value="ECO:0007669"/>
    <property type="project" value="UniProtKB-SubCell"/>
</dbReference>
<evidence type="ECO:0000259" key="11">
    <source>
        <dbReference type="Pfam" id="PF03033"/>
    </source>
</evidence>
<dbReference type="GO" id="GO:0005975">
    <property type="term" value="P:carbohydrate metabolic process"/>
    <property type="evidence" value="ECO:0007669"/>
    <property type="project" value="InterPro"/>
</dbReference>
<dbReference type="EC" id="2.4.1.227" evidence="10"/>
<evidence type="ECO:0000256" key="1">
    <source>
        <dbReference type="ARBA" id="ARBA00022475"/>
    </source>
</evidence>
<dbReference type="GO" id="GO:0050511">
    <property type="term" value="F:undecaprenyldiphospho-muramoylpentapeptide beta-N-acetylglucosaminyltransferase activity"/>
    <property type="evidence" value="ECO:0007669"/>
    <property type="project" value="UniProtKB-UniRule"/>
</dbReference>
<dbReference type="Gene3D" id="3.40.50.2000">
    <property type="entry name" value="Glycogen Phosphorylase B"/>
    <property type="match status" value="2"/>
</dbReference>
<reference evidence="13" key="1">
    <citation type="submission" date="2024-06" db="EMBL/GenBank/DDBJ databases">
        <authorList>
            <person name="Atkinson C."/>
            <person name="McLean J."/>
            <person name="Gallagher L."/>
            <person name="Bor B."/>
            <person name="Mougous J."/>
        </authorList>
    </citation>
    <scope>NUCLEOTIDE SEQUENCE</scope>
    <source>
        <strain evidence="13">TM7-074</strain>
    </source>
</reference>
<feature type="binding site" evidence="10">
    <location>
        <position position="313"/>
    </location>
    <ligand>
        <name>UDP-N-acetyl-alpha-D-glucosamine</name>
        <dbReference type="ChEBI" id="CHEBI:57705"/>
    </ligand>
</feature>
<dbReference type="SUPFAM" id="SSF53756">
    <property type="entry name" value="UDP-Glycosyltransferase/glycogen phosphorylase"/>
    <property type="match status" value="1"/>
</dbReference>
<evidence type="ECO:0000256" key="4">
    <source>
        <dbReference type="ARBA" id="ARBA00022679"/>
    </source>
</evidence>
<evidence type="ECO:0000256" key="3">
    <source>
        <dbReference type="ARBA" id="ARBA00022676"/>
    </source>
</evidence>